<dbReference type="PROSITE" id="PS50889">
    <property type="entry name" value="S4"/>
    <property type="match status" value="1"/>
</dbReference>
<protein>
    <submittedName>
        <fullName evidence="2">S4 domain-containing protein YaaA</fullName>
    </submittedName>
</protein>
<dbReference type="InterPro" id="IPR036986">
    <property type="entry name" value="S4_RNA-bd_sf"/>
</dbReference>
<accession>A0A7Z7YU32</accession>
<dbReference type="Proteomes" id="UP000291949">
    <property type="component" value="Unassembled WGS sequence"/>
</dbReference>
<dbReference type="GeneID" id="93668234"/>
<dbReference type="AlphaFoldDB" id="A0A7Z7YU32"/>
<evidence type="ECO:0000313" key="3">
    <source>
        <dbReference type="Proteomes" id="UP000291949"/>
    </source>
</evidence>
<dbReference type="InterPro" id="IPR014330">
    <property type="entry name" value="RNA-bd_S4-rel_YaaA"/>
</dbReference>
<organism evidence="2 3">
    <name type="scientific">Staphylococcus capitis</name>
    <dbReference type="NCBI Taxonomy" id="29388"/>
    <lineage>
        <taxon>Bacteria</taxon>
        <taxon>Bacillati</taxon>
        <taxon>Bacillota</taxon>
        <taxon>Bacilli</taxon>
        <taxon>Bacillales</taxon>
        <taxon>Staphylococcaceae</taxon>
        <taxon>Staphylococcus</taxon>
    </lineage>
</organism>
<dbReference type="SUPFAM" id="SSF55174">
    <property type="entry name" value="Alpha-L RNA-binding motif"/>
    <property type="match status" value="1"/>
</dbReference>
<evidence type="ECO:0000313" key="2">
    <source>
        <dbReference type="EMBL" id="TBW76094.1"/>
    </source>
</evidence>
<name>A0A7Z7YU32_STACP</name>
<gene>
    <name evidence="2" type="primary">yaaA</name>
    <name evidence="2" type="ORF">EQ811_09615</name>
</gene>
<dbReference type="EMBL" id="SCHC01000003">
    <property type="protein sequence ID" value="TBW76094.1"/>
    <property type="molecule type" value="Genomic_DNA"/>
</dbReference>
<dbReference type="NCBIfam" id="TIGR02988">
    <property type="entry name" value="YaaA_near_RecF"/>
    <property type="match status" value="1"/>
</dbReference>
<dbReference type="RefSeq" id="WP_002454368.1">
    <property type="nucleotide sequence ID" value="NZ_AP014956.1"/>
</dbReference>
<sequence>MIILVQEVVVEGNITLGQFLKTEGIIESGGQAKWFLQDFEVLINGQRETRRGKKLEHNDRIDITELPEDTGSFLIIHQGEQ</sequence>
<keyword evidence="1" id="KW-0694">RNA-binding</keyword>
<evidence type="ECO:0000256" key="1">
    <source>
        <dbReference type="PROSITE-ProRule" id="PRU00182"/>
    </source>
</evidence>
<dbReference type="Pfam" id="PF13275">
    <property type="entry name" value="S4_2"/>
    <property type="match status" value="1"/>
</dbReference>
<proteinExistence type="predicted"/>
<comment type="caution">
    <text evidence="2">The sequence shown here is derived from an EMBL/GenBank/DDBJ whole genome shotgun (WGS) entry which is preliminary data.</text>
</comment>
<reference evidence="2 3" key="1">
    <citation type="journal article" date="2019" name="Sci. Transl. Med.">
        <title>Quorum sensing between bacterial species on the skin protects against epidermal injury in atopic dermatitis.</title>
        <authorList>
            <person name="Williams M.R."/>
        </authorList>
    </citation>
    <scope>NUCLEOTIDE SEQUENCE [LARGE SCALE GENOMIC DNA]</scope>
    <source>
        <strain evidence="2 3">H8</strain>
    </source>
</reference>
<dbReference type="GO" id="GO:0003723">
    <property type="term" value="F:RNA binding"/>
    <property type="evidence" value="ECO:0007669"/>
    <property type="project" value="UniProtKB-KW"/>
</dbReference>
<dbReference type="Gene3D" id="3.10.290.10">
    <property type="entry name" value="RNA-binding S4 domain"/>
    <property type="match status" value="1"/>
</dbReference>